<sequence length="180" mass="19670">MVSGSQQGASELSATGVQEGTESADGLGDGSLKEAIDMEGPSGGSPDFEKVPDINDFEDEDEDDSNRVYDMGRDVLHHSSFPNEPQNMEPQGPTSVTAPGMSLSNTSGEMSMPEAMMTKTRKVSNLMLLKHLCIPRSLSESARTLAFKLRERKRLNQRPCLLNFLEAPQWLLLPTPPHPL</sequence>
<feature type="region of interest" description="Disordered" evidence="1">
    <location>
        <begin position="1"/>
        <end position="99"/>
    </location>
</feature>
<name>A0AAV9RG67_9TELE</name>
<accession>A0AAV9RG67</accession>
<keyword evidence="3" id="KW-1185">Reference proteome</keyword>
<evidence type="ECO:0000256" key="1">
    <source>
        <dbReference type="SAM" id="MobiDB-lite"/>
    </source>
</evidence>
<feature type="compositionally biased region" description="Acidic residues" evidence="1">
    <location>
        <begin position="55"/>
        <end position="64"/>
    </location>
</feature>
<organism evidence="2 3">
    <name type="scientific">Crenichthys baileyi</name>
    <name type="common">White River springfish</name>
    <dbReference type="NCBI Taxonomy" id="28760"/>
    <lineage>
        <taxon>Eukaryota</taxon>
        <taxon>Metazoa</taxon>
        <taxon>Chordata</taxon>
        <taxon>Craniata</taxon>
        <taxon>Vertebrata</taxon>
        <taxon>Euteleostomi</taxon>
        <taxon>Actinopterygii</taxon>
        <taxon>Neopterygii</taxon>
        <taxon>Teleostei</taxon>
        <taxon>Neoteleostei</taxon>
        <taxon>Acanthomorphata</taxon>
        <taxon>Ovalentaria</taxon>
        <taxon>Atherinomorphae</taxon>
        <taxon>Cyprinodontiformes</taxon>
        <taxon>Goodeidae</taxon>
        <taxon>Crenichthys</taxon>
    </lineage>
</organism>
<feature type="compositionally biased region" description="Polar residues" evidence="1">
    <location>
        <begin position="1"/>
        <end position="21"/>
    </location>
</feature>
<proteinExistence type="predicted"/>
<evidence type="ECO:0000313" key="3">
    <source>
        <dbReference type="Proteomes" id="UP001311232"/>
    </source>
</evidence>
<evidence type="ECO:0000313" key="2">
    <source>
        <dbReference type="EMBL" id="KAK5608019.1"/>
    </source>
</evidence>
<dbReference type="AlphaFoldDB" id="A0AAV9RG67"/>
<reference evidence="2 3" key="1">
    <citation type="submission" date="2021-06" db="EMBL/GenBank/DDBJ databases">
        <authorList>
            <person name="Palmer J.M."/>
        </authorList>
    </citation>
    <scope>NUCLEOTIDE SEQUENCE [LARGE SCALE GENOMIC DNA]</scope>
    <source>
        <strain evidence="2 3">MEX-2019</strain>
        <tissue evidence="2">Muscle</tissue>
    </source>
</reference>
<feature type="compositionally biased region" description="Polar residues" evidence="1">
    <location>
        <begin position="80"/>
        <end position="99"/>
    </location>
</feature>
<feature type="compositionally biased region" description="Basic and acidic residues" evidence="1">
    <location>
        <begin position="65"/>
        <end position="77"/>
    </location>
</feature>
<gene>
    <name evidence="2" type="ORF">CRENBAI_006225</name>
</gene>
<dbReference type="EMBL" id="JAHHUM010001874">
    <property type="protein sequence ID" value="KAK5608019.1"/>
    <property type="molecule type" value="Genomic_DNA"/>
</dbReference>
<dbReference type="Proteomes" id="UP001311232">
    <property type="component" value="Unassembled WGS sequence"/>
</dbReference>
<protein>
    <submittedName>
        <fullName evidence="2">Uncharacterized protein</fullName>
    </submittedName>
</protein>
<comment type="caution">
    <text evidence="2">The sequence shown here is derived from an EMBL/GenBank/DDBJ whole genome shotgun (WGS) entry which is preliminary data.</text>
</comment>